<keyword evidence="4" id="KW-0813">Transport</keyword>
<keyword evidence="8" id="KW-0653">Protein transport</keyword>
<evidence type="ECO:0000313" key="11">
    <source>
        <dbReference type="EMBL" id="SMG02653.1"/>
    </source>
</evidence>
<keyword evidence="9" id="KW-0472">Membrane</keyword>
<evidence type="ECO:0000256" key="6">
    <source>
        <dbReference type="ARBA" id="ARBA00022519"/>
    </source>
</evidence>
<gene>
    <name evidence="11" type="ORF">BSIN_1095</name>
</gene>
<dbReference type="InterPro" id="IPR022792">
    <property type="entry name" value="T2SS_protein-GspN"/>
</dbReference>
<protein>
    <recommendedName>
        <fullName evidence="3">Type II secretion system protein N</fullName>
    </recommendedName>
    <alternativeName>
        <fullName evidence="10">General secretion pathway protein N</fullName>
    </alternativeName>
</protein>
<evidence type="ECO:0000256" key="1">
    <source>
        <dbReference type="ARBA" id="ARBA00004533"/>
    </source>
</evidence>
<evidence type="ECO:0000256" key="3">
    <source>
        <dbReference type="ARBA" id="ARBA00021563"/>
    </source>
</evidence>
<comment type="subcellular location">
    <subcellularLocation>
        <location evidence="1">Cell inner membrane</location>
    </subcellularLocation>
</comment>
<sequence length="265" mass="27981">MRAPMTVAMRIRRLLPWALVGGLSILVVLVVLLPAAWVTPQFAKATGGHVNLVDPDGSLWQGSATLLLAPGTDRSASTLLPGRIEWRTEFWPLFTGRVRMRLRHTDAMPDAVVLDATPRSAVLSAGTMAVPASLLAGLGTPFNTLDLQGDVRLDWTDWRLIGNDAFGQLTVTITDMSSRLSRVKPLGSYRAVLQAGGANSTLDLSTVKGPLMMSGQGNFGAAGASFHGTASATPEQRDNLAGLLNLLGRPIGDGSVSLVYGDGAR</sequence>
<evidence type="ECO:0000256" key="2">
    <source>
        <dbReference type="ARBA" id="ARBA00007208"/>
    </source>
</evidence>
<evidence type="ECO:0000256" key="8">
    <source>
        <dbReference type="ARBA" id="ARBA00022927"/>
    </source>
</evidence>
<keyword evidence="5" id="KW-1003">Cell membrane</keyword>
<name>A0A238HC95_9BURK</name>
<dbReference type="GO" id="GO:0015627">
    <property type="term" value="C:type II protein secretion system complex"/>
    <property type="evidence" value="ECO:0007669"/>
    <property type="project" value="InterPro"/>
</dbReference>
<dbReference type="GO" id="GO:0015628">
    <property type="term" value="P:protein secretion by the type II secretion system"/>
    <property type="evidence" value="ECO:0007669"/>
    <property type="project" value="InterPro"/>
</dbReference>
<dbReference type="Pfam" id="PF01203">
    <property type="entry name" value="T2SSN"/>
    <property type="match status" value="1"/>
</dbReference>
<proteinExistence type="inferred from homology"/>
<keyword evidence="7" id="KW-0812">Transmembrane</keyword>
<dbReference type="AlphaFoldDB" id="A0A238HC95"/>
<evidence type="ECO:0000256" key="7">
    <source>
        <dbReference type="ARBA" id="ARBA00022692"/>
    </source>
</evidence>
<evidence type="ECO:0000313" key="12">
    <source>
        <dbReference type="Proteomes" id="UP000198460"/>
    </source>
</evidence>
<evidence type="ECO:0000256" key="4">
    <source>
        <dbReference type="ARBA" id="ARBA00022448"/>
    </source>
</evidence>
<dbReference type="GO" id="GO:0005886">
    <property type="term" value="C:plasma membrane"/>
    <property type="evidence" value="ECO:0007669"/>
    <property type="project" value="UniProtKB-SubCell"/>
</dbReference>
<dbReference type="EMBL" id="FXAN01000106">
    <property type="protein sequence ID" value="SMG02653.1"/>
    <property type="molecule type" value="Genomic_DNA"/>
</dbReference>
<evidence type="ECO:0000256" key="9">
    <source>
        <dbReference type="ARBA" id="ARBA00023136"/>
    </source>
</evidence>
<keyword evidence="6" id="KW-0997">Cell inner membrane</keyword>
<accession>A0A238HC95</accession>
<organism evidence="11 12">
    <name type="scientific">Burkholderia singularis</name>
    <dbReference type="NCBI Taxonomy" id="1503053"/>
    <lineage>
        <taxon>Bacteria</taxon>
        <taxon>Pseudomonadati</taxon>
        <taxon>Pseudomonadota</taxon>
        <taxon>Betaproteobacteria</taxon>
        <taxon>Burkholderiales</taxon>
        <taxon>Burkholderiaceae</taxon>
        <taxon>Burkholderia</taxon>
        <taxon>pseudomallei group</taxon>
    </lineage>
</organism>
<comment type="similarity">
    <text evidence="2">Belongs to the GSP N family.</text>
</comment>
<evidence type="ECO:0000256" key="5">
    <source>
        <dbReference type="ARBA" id="ARBA00022475"/>
    </source>
</evidence>
<dbReference type="Proteomes" id="UP000198460">
    <property type="component" value="Unassembled WGS sequence"/>
</dbReference>
<reference evidence="11 12" key="1">
    <citation type="submission" date="2017-04" db="EMBL/GenBank/DDBJ databases">
        <authorList>
            <person name="Afonso C.L."/>
            <person name="Miller P.J."/>
            <person name="Scott M.A."/>
            <person name="Spackman E."/>
            <person name="Goraichik I."/>
            <person name="Dimitrov K.M."/>
            <person name="Suarez D.L."/>
            <person name="Swayne D.E."/>
        </authorList>
    </citation>
    <scope>NUCLEOTIDE SEQUENCE [LARGE SCALE GENOMIC DNA]</scope>
    <source>
        <strain evidence="11">LMG 28154</strain>
    </source>
</reference>
<evidence type="ECO:0000256" key="10">
    <source>
        <dbReference type="ARBA" id="ARBA00030772"/>
    </source>
</evidence>